<reference evidence="3" key="2">
    <citation type="journal article" date="2017" name="Plant J.">
        <title>Araport11: a complete reannotation of the Arabidopsis thaliana reference genome.</title>
        <authorList>
            <person name="Cheng C.Y."/>
            <person name="Krishnakumar V."/>
            <person name="Chan A.P."/>
            <person name="Thibaud-Nissen F."/>
            <person name="Schobel S."/>
            <person name="Town C.D."/>
        </authorList>
    </citation>
    <scope>GENOME REANNOTATION</scope>
    <source>
        <strain evidence="3">cv. Columbia</strain>
    </source>
</reference>
<accession>A0A1P8AUT7</accession>
<dbReference type="RefSeq" id="NP_001322727.1">
    <property type="nucleotide sequence ID" value="NM_001333196.1"/>
</dbReference>
<dbReference type="Proteomes" id="UP000006548">
    <property type="component" value="Chromosome 1"/>
</dbReference>
<proteinExistence type="predicted"/>
<evidence type="ECO:0000313" key="2">
    <source>
        <dbReference type="EMBL" id="ANM60441.1"/>
    </source>
</evidence>
<gene>
    <name evidence="1 2" type="ordered locus">At1g40090</name>
</gene>
<dbReference type="InParanoid" id="A0A1P8AUT7"/>
<dbReference type="EMBL" id="CP002684">
    <property type="protein sequence ID" value="ANM60441.1"/>
    <property type="molecule type" value="Genomic_DNA"/>
</dbReference>
<dbReference type="GeneID" id="28717320"/>
<dbReference type="KEGG" id="ath:AT1G40090"/>
<dbReference type="TAIR" id="AT1G40090"/>
<protein>
    <submittedName>
        <fullName evidence="2">Uncharacterized protein</fullName>
    </submittedName>
</protein>
<evidence type="ECO:0000313" key="1">
    <source>
        <dbReference type="Araport" id="AT1G40090"/>
    </source>
</evidence>
<reference evidence="2 3" key="1">
    <citation type="journal article" date="2000" name="Nature">
        <title>Sequence and analysis of chromosome 1 of the plant Arabidopsis thaliana.</title>
        <authorList>
            <person name="Theologis A."/>
            <person name="Ecker J.R."/>
            <person name="Palm C.J."/>
            <person name="Federspiel N.A."/>
            <person name="Kaul S."/>
            <person name="White O."/>
            <person name="Alonso J."/>
            <person name="Altafi H."/>
            <person name="Araujo R."/>
            <person name="Bowman C.L."/>
            <person name="Brooks S.Y."/>
            <person name="Buehler E."/>
            <person name="Chan A."/>
            <person name="Chao Q."/>
            <person name="Chen H."/>
            <person name="Cheuk R.F."/>
            <person name="Chin C.W."/>
            <person name="Chung M.K."/>
            <person name="Conn L."/>
            <person name="Conway A.B."/>
            <person name="Conway A.R."/>
            <person name="Creasy T.H."/>
            <person name="Dewar K."/>
            <person name="Dunn P."/>
            <person name="Etgu P."/>
            <person name="Feldblyum T.V."/>
            <person name="Feng J."/>
            <person name="Fong B."/>
            <person name="Fujii C.Y."/>
            <person name="Gill J.E."/>
            <person name="Goldsmith A.D."/>
            <person name="Haas B."/>
            <person name="Hansen N.F."/>
            <person name="Hughes B."/>
            <person name="Huizar L."/>
            <person name="Hunter J.L."/>
            <person name="Jenkins J."/>
            <person name="Johnson-Hopson C."/>
            <person name="Khan S."/>
            <person name="Khaykin E."/>
            <person name="Kim C.J."/>
            <person name="Koo H.L."/>
            <person name="Kremenetskaia I."/>
            <person name="Kurtz D.B."/>
            <person name="Kwan A."/>
            <person name="Lam B."/>
            <person name="Langin-Hooper S."/>
            <person name="Lee A."/>
            <person name="Lee J.M."/>
            <person name="Lenz C.A."/>
            <person name="Li J.H."/>
            <person name="Li Y."/>
            <person name="Lin X."/>
            <person name="Liu S.X."/>
            <person name="Liu Z.A."/>
            <person name="Luros J.S."/>
            <person name="Maiti R."/>
            <person name="Marziali A."/>
            <person name="Militscher J."/>
            <person name="Miranda M."/>
            <person name="Nguyen M."/>
            <person name="Nierman W.C."/>
            <person name="Osborne B.I."/>
            <person name="Pai G."/>
            <person name="Peterson J."/>
            <person name="Pham P.K."/>
            <person name="Rizzo M."/>
            <person name="Rooney T."/>
            <person name="Rowley D."/>
            <person name="Sakano H."/>
            <person name="Salzberg S.L."/>
            <person name="Schwartz J.R."/>
            <person name="Shinn P."/>
            <person name="Southwick A.M."/>
            <person name="Sun H."/>
            <person name="Tallon L.J."/>
            <person name="Tambunga G."/>
            <person name="Toriumi M.J."/>
            <person name="Town C.D."/>
            <person name="Utterback T."/>
            <person name="Van Aken S."/>
            <person name="Vaysberg M."/>
            <person name="Vysotskaia V.S."/>
            <person name="Walker M."/>
            <person name="Wu D."/>
            <person name="Yu G."/>
            <person name="Fraser C.M."/>
            <person name="Venter J.C."/>
            <person name="Davis R.W."/>
        </authorList>
    </citation>
    <scope>NUCLEOTIDE SEQUENCE [LARGE SCALE GENOMIC DNA]</scope>
    <source>
        <strain evidence="3">cv. Columbia</strain>
    </source>
</reference>
<keyword evidence="3" id="KW-1185">Reference proteome</keyword>
<dbReference type="AlphaFoldDB" id="A0A1P8AUT7"/>
<evidence type="ECO:0000313" key="3">
    <source>
        <dbReference type="Proteomes" id="UP000006548"/>
    </source>
</evidence>
<sequence>MDSFGTKWLLLGVNGYKCCLNTPNPSLALIISQMHWIVTHFDYRNTNKSIDCFEASFVGFRLFWEKMGIGLV</sequence>
<name>A0A1P8AUT7_ARATH</name>
<dbReference type="Araport" id="AT1G40090"/>
<organism evidence="2 3">
    <name type="scientific">Arabidopsis thaliana</name>
    <name type="common">Mouse-ear cress</name>
    <dbReference type="NCBI Taxonomy" id="3702"/>
    <lineage>
        <taxon>Eukaryota</taxon>
        <taxon>Viridiplantae</taxon>
        <taxon>Streptophyta</taxon>
        <taxon>Embryophyta</taxon>
        <taxon>Tracheophyta</taxon>
        <taxon>Spermatophyta</taxon>
        <taxon>Magnoliopsida</taxon>
        <taxon>eudicotyledons</taxon>
        <taxon>Gunneridae</taxon>
        <taxon>Pentapetalae</taxon>
        <taxon>rosids</taxon>
        <taxon>malvids</taxon>
        <taxon>Brassicales</taxon>
        <taxon>Brassicaceae</taxon>
        <taxon>Camelineae</taxon>
        <taxon>Arabidopsis</taxon>
    </lineage>
</organism>